<evidence type="ECO:0000256" key="3">
    <source>
        <dbReference type="ARBA" id="ARBA00022475"/>
    </source>
</evidence>
<proteinExistence type="inferred from homology"/>
<evidence type="ECO:0000256" key="6">
    <source>
        <dbReference type="ARBA" id="ARBA00022963"/>
    </source>
</evidence>
<gene>
    <name evidence="11" type="primary">lifO</name>
    <name evidence="13" type="ORF">I6I06_29390</name>
</gene>
<evidence type="ECO:0000256" key="8">
    <source>
        <dbReference type="ARBA" id="ARBA00023098"/>
    </source>
</evidence>
<dbReference type="RefSeq" id="WP_042329753.1">
    <property type="nucleotide sequence ID" value="NZ_CP066077.1"/>
</dbReference>
<evidence type="ECO:0000256" key="1">
    <source>
        <dbReference type="ARBA" id="ARBA00004383"/>
    </source>
</evidence>
<evidence type="ECO:0000256" key="12">
    <source>
        <dbReference type="SAM" id="MobiDB-lite"/>
    </source>
</evidence>
<reference evidence="13 14" key="1">
    <citation type="submission" date="2020-12" db="EMBL/GenBank/DDBJ databases">
        <title>FDA dAtabase for Regulatory Grade micrObial Sequences (FDA-ARGOS): Supporting development and validation of Infectious Disease Dx tests.</title>
        <authorList>
            <person name="Nelson B."/>
            <person name="Plummer A."/>
            <person name="Tallon L."/>
            <person name="Sadzewicz L."/>
            <person name="Zhao X."/>
            <person name="Boylan J."/>
            <person name="Ott S."/>
            <person name="Bowen H."/>
            <person name="Vavikolanu K."/>
            <person name="Mehta A."/>
            <person name="Aluvathingal J."/>
            <person name="Nadendla S."/>
            <person name="Myers T."/>
            <person name="Yan Y."/>
            <person name="Sichtig H."/>
        </authorList>
    </citation>
    <scope>NUCLEOTIDE SEQUENCE [LARGE SCALE GENOMIC DNA]</scope>
    <source>
        <strain evidence="13 14">FDAARGOS_1049</strain>
        <plasmid evidence="13 14">unnamed</plasmid>
    </source>
</reference>
<dbReference type="SUPFAM" id="SSF158855">
    <property type="entry name" value="Lipase chaperone-like"/>
    <property type="match status" value="1"/>
</dbReference>
<evidence type="ECO:0000313" key="14">
    <source>
        <dbReference type="Proteomes" id="UP000595610"/>
    </source>
</evidence>
<keyword evidence="8 11" id="KW-0443">Lipid metabolism</keyword>
<dbReference type="InterPro" id="IPR004961">
    <property type="entry name" value="Lipase_chaperone"/>
</dbReference>
<dbReference type="GO" id="GO:0016042">
    <property type="term" value="P:lipid catabolic process"/>
    <property type="evidence" value="ECO:0007669"/>
    <property type="project" value="UniProtKB-UniRule"/>
</dbReference>
<keyword evidence="13" id="KW-0614">Plasmid</keyword>
<keyword evidence="4 11" id="KW-0997">Cell inner membrane</keyword>
<organism evidence="13 14">
    <name type="scientific">Paraburkholderia ginsengisoli</name>
    <dbReference type="NCBI Taxonomy" id="311231"/>
    <lineage>
        <taxon>Bacteria</taxon>
        <taxon>Pseudomonadati</taxon>
        <taxon>Pseudomonadota</taxon>
        <taxon>Betaproteobacteria</taxon>
        <taxon>Burkholderiales</taxon>
        <taxon>Burkholderiaceae</taxon>
        <taxon>Paraburkholderia</taxon>
    </lineage>
</organism>
<dbReference type="GO" id="GO:0006457">
    <property type="term" value="P:protein folding"/>
    <property type="evidence" value="ECO:0007669"/>
    <property type="project" value="UniProtKB-UniRule"/>
</dbReference>
<evidence type="ECO:0000313" key="13">
    <source>
        <dbReference type="EMBL" id="QQC67919.1"/>
    </source>
</evidence>
<dbReference type="GO" id="GO:0051082">
    <property type="term" value="F:unfolded protein binding"/>
    <property type="evidence" value="ECO:0007669"/>
    <property type="project" value="UniProtKB-UniRule"/>
</dbReference>
<comment type="similarity">
    <text evidence="2 11">Belongs to the lipase chaperone family.</text>
</comment>
<feature type="compositionally biased region" description="Polar residues" evidence="12">
    <location>
        <begin position="52"/>
        <end position="70"/>
    </location>
</feature>
<evidence type="ECO:0000256" key="4">
    <source>
        <dbReference type="ARBA" id="ARBA00022519"/>
    </source>
</evidence>
<keyword evidence="7 11" id="KW-1133">Transmembrane helix</keyword>
<evidence type="ECO:0000256" key="2">
    <source>
        <dbReference type="ARBA" id="ARBA00010358"/>
    </source>
</evidence>
<comment type="function">
    <text evidence="11">May be involved in the folding of the extracellular lipase during its passage through the periplasm.</text>
</comment>
<dbReference type="EMBL" id="CP066077">
    <property type="protein sequence ID" value="QQC67919.1"/>
    <property type="molecule type" value="Genomic_DNA"/>
</dbReference>
<name>A0A7T4N9W6_9BURK</name>
<accession>A0A7T4N9W6</accession>
<evidence type="ECO:0000256" key="9">
    <source>
        <dbReference type="ARBA" id="ARBA00023136"/>
    </source>
</evidence>
<keyword evidence="14" id="KW-1185">Reference proteome</keyword>
<geneLocation type="plasmid" evidence="13 14">
    <name>unnamed</name>
</geneLocation>
<dbReference type="KEGG" id="pgis:I6I06_29390"/>
<keyword evidence="10 11" id="KW-0143">Chaperone</keyword>
<dbReference type="GO" id="GO:0005886">
    <property type="term" value="C:plasma membrane"/>
    <property type="evidence" value="ECO:0007669"/>
    <property type="project" value="UniProtKB-SubCell"/>
</dbReference>
<keyword evidence="6 11" id="KW-0442">Lipid degradation</keyword>
<evidence type="ECO:0000256" key="7">
    <source>
        <dbReference type="ARBA" id="ARBA00022989"/>
    </source>
</evidence>
<dbReference type="Pfam" id="PF03280">
    <property type="entry name" value="Lipase_chap"/>
    <property type="match status" value="1"/>
</dbReference>
<dbReference type="AlphaFoldDB" id="A0A7T4N9W6"/>
<evidence type="ECO:0000256" key="10">
    <source>
        <dbReference type="ARBA" id="ARBA00023186"/>
    </source>
</evidence>
<evidence type="ECO:0000256" key="5">
    <source>
        <dbReference type="ARBA" id="ARBA00022692"/>
    </source>
</evidence>
<keyword evidence="3 11" id="KW-1003">Cell membrane</keyword>
<feature type="region of interest" description="Disordered" evidence="12">
    <location>
        <begin position="52"/>
        <end position="79"/>
    </location>
</feature>
<dbReference type="HAMAP" id="MF_00790">
    <property type="entry name" value="Lipase_chap"/>
    <property type="match status" value="1"/>
</dbReference>
<protein>
    <recommendedName>
        <fullName evidence="11">Lipase chaperone</fullName>
    </recommendedName>
    <alternativeName>
        <fullName evidence="11">Lipase activator protein</fullName>
    </alternativeName>
    <alternativeName>
        <fullName evidence="11">Lipase foldase</fullName>
    </alternativeName>
    <alternativeName>
        <fullName evidence="11">Lipase helper protein</fullName>
    </alternativeName>
    <alternativeName>
        <fullName evidence="11">Lipase modulator</fullName>
    </alternativeName>
</protein>
<dbReference type="Proteomes" id="UP000595610">
    <property type="component" value="Plasmid unnamed"/>
</dbReference>
<keyword evidence="9 11" id="KW-0472">Membrane</keyword>
<sequence>MLRIGTCWKWLLAIAGVVAVCVGITTVRTSRSSDTSVVANAAEEQQLALTGADQSAGGTNLQSLPSSLDGTTAPRLPVDTNGRLARTRAVRDFFDYFLTAQDAVPAKALDELVRRSIAAQLDGRPAPDDALAVWQRYNAYRTACAQLTPPGSMLDGKPDFNALQLVIDQRSSLADRVMGEWSEAFFGDELHQQRDDLARLRIASDTTLSDAEKRARLAMLDAALPQNVRAARERAREQQASIDAVAQMLKQGASPDAVRAQVAQTLGSDAAERVVQMQKDEQQWQTRYADYEAQRAQIGRIGLSPQDYDTQVQQLRQRLFPNAGDAMRVASLDQDSGNRVR</sequence>
<comment type="subcellular location">
    <subcellularLocation>
        <location evidence="1">Cell inner membrane</location>
        <topology evidence="1">Single-pass membrane protein</topology>
        <orientation evidence="1">Periplasmic side</orientation>
    </subcellularLocation>
</comment>
<keyword evidence="5 11" id="KW-0812">Transmembrane</keyword>
<evidence type="ECO:0000256" key="11">
    <source>
        <dbReference type="HAMAP-Rule" id="MF_00790"/>
    </source>
</evidence>